<comment type="caution">
    <text evidence="8">The sequence shown here is derived from an EMBL/GenBank/DDBJ whole genome shotgun (WGS) entry which is preliminary data.</text>
</comment>
<dbReference type="GO" id="GO:0005886">
    <property type="term" value="C:plasma membrane"/>
    <property type="evidence" value="ECO:0007669"/>
    <property type="project" value="UniProtKB-SubCell"/>
</dbReference>
<gene>
    <name evidence="8" type="ORF">BFG57_15825</name>
</gene>
<accession>A0A1E5LEE7</accession>
<feature type="domain" description="RDD" evidence="7">
    <location>
        <begin position="10"/>
        <end position="127"/>
    </location>
</feature>
<dbReference type="Pfam" id="PF06271">
    <property type="entry name" value="RDD"/>
    <property type="match status" value="1"/>
</dbReference>
<reference evidence="8 9" key="1">
    <citation type="submission" date="2016-08" db="EMBL/GenBank/DDBJ databases">
        <title>Genome of Bacillus solimangrovi GH2-4.</title>
        <authorList>
            <person name="Lim S."/>
            <person name="Kim B.-C."/>
        </authorList>
    </citation>
    <scope>NUCLEOTIDE SEQUENCE [LARGE SCALE GENOMIC DNA]</scope>
    <source>
        <strain evidence="8 9">GH2-4</strain>
    </source>
</reference>
<keyword evidence="9" id="KW-1185">Reference proteome</keyword>
<dbReference type="InterPro" id="IPR010432">
    <property type="entry name" value="RDD"/>
</dbReference>
<evidence type="ECO:0000256" key="2">
    <source>
        <dbReference type="ARBA" id="ARBA00022475"/>
    </source>
</evidence>
<feature type="transmembrane region" description="Helical" evidence="6">
    <location>
        <begin position="94"/>
        <end position="114"/>
    </location>
</feature>
<dbReference type="EMBL" id="MJEH01000028">
    <property type="protein sequence ID" value="OEH92449.1"/>
    <property type="molecule type" value="Genomic_DNA"/>
</dbReference>
<evidence type="ECO:0000256" key="4">
    <source>
        <dbReference type="ARBA" id="ARBA00022989"/>
    </source>
</evidence>
<evidence type="ECO:0000313" key="8">
    <source>
        <dbReference type="EMBL" id="OEH92449.1"/>
    </source>
</evidence>
<evidence type="ECO:0000259" key="7">
    <source>
        <dbReference type="Pfam" id="PF06271"/>
    </source>
</evidence>
<keyword evidence="4 6" id="KW-1133">Transmembrane helix</keyword>
<sequence length="135" mass="15328">MELRPANYIFRFFAAILDNILMLVTISLPLSYFFGKSDAGEFLYLTITNIYLIVVPVMWNGYLIGKKLTGMRVVKLNGDKVSISTMIVRQIGGGFLYIISFGILFIVSFFMVILRKDHRAIHDIIAGTIVIEDKK</sequence>
<keyword evidence="5 6" id="KW-0472">Membrane</keyword>
<feature type="transmembrane region" description="Helical" evidence="6">
    <location>
        <begin position="12"/>
        <end position="35"/>
    </location>
</feature>
<dbReference type="InterPro" id="IPR051791">
    <property type="entry name" value="Pra-immunoreactive"/>
</dbReference>
<dbReference type="PANTHER" id="PTHR36115:SF9">
    <property type="entry name" value="LMO1584 PROTEIN"/>
    <property type="match status" value="1"/>
</dbReference>
<dbReference type="OrthoDB" id="1787043at2"/>
<evidence type="ECO:0000256" key="5">
    <source>
        <dbReference type="ARBA" id="ARBA00023136"/>
    </source>
</evidence>
<organism evidence="8 9">
    <name type="scientific">Bacillus solimangrovi</name>
    <dbReference type="NCBI Taxonomy" id="1305675"/>
    <lineage>
        <taxon>Bacteria</taxon>
        <taxon>Bacillati</taxon>
        <taxon>Bacillota</taxon>
        <taxon>Bacilli</taxon>
        <taxon>Bacillales</taxon>
        <taxon>Bacillaceae</taxon>
        <taxon>Bacillus</taxon>
    </lineage>
</organism>
<dbReference type="PANTHER" id="PTHR36115">
    <property type="entry name" value="PROLINE-RICH ANTIGEN HOMOLOG-RELATED"/>
    <property type="match status" value="1"/>
</dbReference>
<evidence type="ECO:0000256" key="6">
    <source>
        <dbReference type="SAM" id="Phobius"/>
    </source>
</evidence>
<name>A0A1E5LEE7_9BACI</name>
<proteinExistence type="predicted"/>
<dbReference type="AlphaFoldDB" id="A0A1E5LEE7"/>
<evidence type="ECO:0000313" key="9">
    <source>
        <dbReference type="Proteomes" id="UP000095209"/>
    </source>
</evidence>
<dbReference type="RefSeq" id="WP_069717526.1">
    <property type="nucleotide sequence ID" value="NZ_MJEH01000028.1"/>
</dbReference>
<feature type="transmembrane region" description="Helical" evidence="6">
    <location>
        <begin position="42"/>
        <end position="62"/>
    </location>
</feature>
<keyword evidence="3 6" id="KW-0812">Transmembrane</keyword>
<evidence type="ECO:0000256" key="1">
    <source>
        <dbReference type="ARBA" id="ARBA00004651"/>
    </source>
</evidence>
<dbReference type="Proteomes" id="UP000095209">
    <property type="component" value="Unassembled WGS sequence"/>
</dbReference>
<protein>
    <recommendedName>
        <fullName evidence="7">RDD domain-containing protein</fullName>
    </recommendedName>
</protein>
<comment type="subcellular location">
    <subcellularLocation>
        <location evidence="1">Cell membrane</location>
        <topology evidence="1">Multi-pass membrane protein</topology>
    </subcellularLocation>
</comment>
<keyword evidence="2" id="KW-1003">Cell membrane</keyword>
<evidence type="ECO:0000256" key="3">
    <source>
        <dbReference type="ARBA" id="ARBA00022692"/>
    </source>
</evidence>
<dbReference type="STRING" id="1305675.BFG57_15825"/>